<dbReference type="EnsemblProtists" id="EKX33364">
    <property type="protein sequence ID" value="EKX33364"/>
    <property type="gene ID" value="GUITHDRAFT_120427"/>
</dbReference>
<gene>
    <name evidence="1" type="ORF">GUITHDRAFT_120427</name>
</gene>
<reference evidence="1 3" key="1">
    <citation type="journal article" date="2012" name="Nature">
        <title>Algal genomes reveal evolutionary mosaicism and the fate of nucleomorphs.</title>
        <authorList>
            <consortium name="DOE Joint Genome Institute"/>
            <person name="Curtis B.A."/>
            <person name="Tanifuji G."/>
            <person name="Burki F."/>
            <person name="Gruber A."/>
            <person name="Irimia M."/>
            <person name="Maruyama S."/>
            <person name="Arias M.C."/>
            <person name="Ball S.G."/>
            <person name="Gile G.H."/>
            <person name="Hirakawa Y."/>
            <person name="Hopkins J.F."/>
            <person name="Kuo A."/>
            <person name="Rensing S.A."/>
            <person name="Schmutz J."/>
            <person name="Symeonidi A."/>
            <person name="Elias M."/>
            <person name="Eveleigh R.J."/>
            <person name="Herman E.K."/>
            <person name="Klute M.J."/>
            <person name="Nakayama T."/>
            <person name="Obornik M."/>
            <person name="Reyes-Prieto A."/>
            <person name="Armbrust E.V."/>
            <person name="Aves S.J."/>
            <person name="Beiko R.G."/>
            <person name="Coutinho P."/>
            <person name="Dacks J.B."/>
            <person name="Durnford D.G."/>
            <person name="Fast N.M."/>
            <person name="Green B.R."/>
            <person name="Grisdale C.J."/>
            <person name="Hempel F."/>
            <person name="Henrissat B."/>
            <person name="Hoppner M.P."/>
            <person name="Ishida K."/>
            <person name="Kim E."/>
            <person name="Koreny L."/>
            <person name="Kroth P.G."/>
            <person name="Liu Y."/>
            <person name="Malik S.B."/>
            <person name="Maier U.G."/>
            <person name="McRose D."/>
            <person name="Mock T."/>
            <person name="Neilson J.A."/>
            <person name="Onodera N.T."/>
            <person name="Poole A.M."/>
            <person name="Pritham E.J."/>
            <person name="Richards T.A."/>
            <person name="Rocap G."/>
            <person name="Roy S.W."/>
            <person name="Sarai C."/>
            <person name="Schaack S."/>
            <person name="Shirato S."/>
            <person name="Slamovits C.H."/>
            <person name="Spencer D.F."/>
            <person name="Suzuki S."/>
            <person name="Worden A.Z."/>
            <person name="Zauner S."/>
            <person name="Barry K."/>
            <person name="Bell C."/>
            <person name="Bharti A.K."/>
            <person name="Crow J.A."/>
            <person name="Grimwood J."/>
            <person name="Kramer R."/>
            <person name="Lindquist E."/>
            <person name="Lucas S."/>
            <person name="Salamov A."/>
            <person name="McFadden G.I."/>
            <person name="Lane C.E."/>
            <person name="Keeling P.J."/>
            <person name="Gray M.W."/>
            <person name="Grigoriev I.V."/>
            <person name="Archibald J.M."/>
        </authorList>
    </citation>
    <scope>NUCLEOTIDE SEQUENCE</scope>
    <source>
        <strain evidence="1 3">CCMP2712</strain>
    </source>
</reference>
<dbReference type="AlphaFoldDB" id="L1IBS4"/>
<dbReference type="GeneID" id="17290119"/>
<evidence type="ECO:0000313" key="3">
    <source>
        <dbReference type="Proteomes" id="UP000011087"/>
    </source>
</evidence>
<proteinExistence type="predicted"/>
<evidence type="ECO:0000313" key="1">
    <source>
        <dbReference type="EMBL" id="EKX33364.1"/>
    </source>
</evidence>
<dbReference type="PaxDb" id="55529-EKX33364"/>
<dbReference type="HOGENOM" id="CLU_1800138_0_0_1"/>
<dbReference type="RefSeq" id="XP_005820344.1">
    <property type="nucleotide sequence ID" value="XM_005820287.1"/>
</dbReference>
<keyword evidence="3" id="KW-1185">Reference proteome</keyword>
<sequence>MNAAIDLNLRQYNSSINVFKIVSGESTEISSIKLEDYSWNVLGTLGYLFGKTATPAKVTVKQARTWMSQQKLWVLVDEAIPREKSSFGVVDALERLLLLKRILRNAGFHCIMLGSNTLVMNFNEATRQTLDSRGKSKQIICVTH</sequence>
<dbReference type="EMBL" id="JH993144">
    <property type="protein sequence ID" value="EKX33364.1"/>
    <property type="molecule type" value="Genomic_DNA"/>
</dbReference>
<reference evidence="2" key="3">
    <citation type="submission" date="2015-06" db="UniProtKB">
        <authorList>
            <consortium name="EnsemblProtists"/>
        </authorList>
    </citation>
    <scope>IDENTIFICATION</scope>
</reference>
<accession>L1IBS4</accession>
<dbReference type="Proteomes" id="UP000011087">
    <property type="component" value="Unassembled WGS sequence"/>
</dbReference>
<evidence type="ECO:0000313" key="2">
    <source>
        <dbReference type="EnsemblProtists" id="EKX33364"/>
    </source>
</evidence>
<name>L1IBS4_GUITC</name>
<protein>
    <submittedName>
        <fullName evidence="1 2">Uncharacterized protein</fullName>
    </submittedName>
</protein>
<dbReference type="KEGG" id="gtt:GUITHDRAFT_120427"/>
<reference evidence="3" key="2">
    <citation type="submission" date="2012-11" db="EMBL/GenBank/DDBJ databases">
        <authorList>
            <person name="Kuo A."/>
            <person name="Curtis B.A."/>
            <person name="Tanifuji G."/>
            <person name="Burki F."/>
            <person name="Gruber A."/>
            <person name="Irimia M."/>
            <person name="Maruyama S."/>
            <person name="Arias M.C."/>
            <person name="Ball S.G."/>
            <person name="Gile G.H."/>
            <person name="Hirakawa Y."/>
            <person name="Hopkins J.F."/>
            <person name="Rensing S.A."/>
            <person name="Schmutz J."/>
            <person name="Symeonidi A."/>
            <person name="Elias M."/>
            <person name="Eveleigh R.J."/>
            <person name="Herman E.K."/>
            <person name="Klute M.J."/>
            <person name="Nakayama T."/>
            <person name="Obornik M."/>
            <person name="Reyes-Prieto A."/>
            <person name="Armbrust E.V."/>
            <person name="Aves S.J."/>
            <person name="Beiko R.G."/>
            <person name="Coutinho P."/>
            <person name="Dacks J.B."/>
            <person name="Durnford D.G."/>
            <person name="Fast N.M."/>
            <person name="Green B.R."/>
            <person name="Grisdale C."/>
            <person name="Hempe F."/>
            <person name="Henrissat B."/>
            <person name="Hoppner M.P."/>
            <person name="Ishida K.-I."/>
            <person name="Kim E."/>
            <person name="Koreny L."/>
            <person name="Kroth P.G."/>
            <person name="Liu Y."/>
            <person name="Malik S.-B."/>
            <person name="Maier U.G."/>
            <person name="McRose D."/>
            <person name="Mock T."/>
            <person name="Neilson J.A."/>
            <person name="Onodera N.T."/>
            <person name="Poole A.M."/>
            <person name="Pritham E.J."/>
            <person name="Richards T.A."/>
            <person name="Rocap G."/>
            <person name="Roy S.W."/>
            <person name="Sarai C."/>
            <person name="Schaack S."/>
            <person name="Shirato S."/>
            <person name="Slamovits C.H."/>
            <person name="Spencer D.F."/>
            <person name="Suzuki S."/>
            <person name="Worden A.Z."/>
            <person name="Zauner S."/>
            <person name="Barry K."/>
            <person name="Bell C."/>
            <person name="Bharti A.K."/>
            <person name="Crow J.A."/>
            <person name="Grimwood J."/>
            <person name="Kramer R."/>
            <person name="Lindquist E."/>
            <person name="Lucas S."/>
            <person name="Salamov A."/>
            <person name="McFadden G.I."/>
            <person name="Lane C.E."/>
            <person name="Keeling P.J."/>
            <person name="Gray M.W."/>
            <person name="Grigoriev I.V."/>
            <person name="Archibald J.M."/>
        </authorList>
    </citation>
    <scope>NUCLEOTIDE SEQUENCE</scope>
    <source>
        <strain evidence="3">CCMP2712</strain>
    </source>
</reference>
<organism evidence="1">
    <name type="scientific">Guillardia theta (strain CCMP2712)</name>
    <name type="common">Cryptophyte</name>
    <dbReference type="NCBI Taxonomy" id="905079"/>
    <lineage>
        <taxon>Eukaryota</taxon>
        <taxon>Cryptophyceae</taxon>
        <taxon>Pyrenomonadales</taxon>
        <taxon>Geminigeraceae</taxon>
        <taxon>Guillardia</taxon>
    </lineage>
</organism>